<dbReference type="PANTHER" id="PTHR43292">
    <property type="entry name" value="ACYL-COA DEHYDROGENASE"/>
    <property type="match status" value="1"/>
</dbReference>
<dbReference type="InterPro" id="IPR046373">
    <property type="entry name" value="Acyl-CoA_Oxase/DH_mid-dom_sf"/>
</dbReference>
<evidence type="ECO:0000256" key="7">
    <source>
        <dbReference type="SAM" id="MobiDB-lite"/>
    </source>
</evidence>
<organism evidence="11 12">
    <name type="scientific">Tepidiforma bonchosmolovskayae</name>
    <dbReference type="NCBI Taxonomy" id="2601677"/>
    <lineage>
        <taxon>Bacteria</taxon>
        <taxon>Bacillati</taxon>
        <taxon>Chloroflexota</taxon>
        <taxon>Tepidiformia</taxon>
        <taxon>Tepidiformales</taxon>
        <taxon>Tepidiformaceae</taxon>
        <taxon>Tepidiforma</taxon>
    </lineage>
</organism>
<dbReference type="Pfam" id="PF02771">
    <property type="entry name" value="Acyl-CoA_dh_N"/>
    <property type="match status" value="1"/>
</dbReference>
<dbReference type="Gene3D" id="1.10.540.10">
    <property type="entry name" value="Acyl-CoA dehydrogenase/oxidase, N-terminal domain"/>
    <property type="match status" value="1"/>
</dbReference>
<dbReference type="Gene3D" id="2.40.110.10">
    <property type="entry name" value="Butyryl-CoA Dehydrogenase, subunit A, domain 2"/>
    <property type="match status" value="1"/>
</dbReference>
<keyword evidence="3 6" id="KW-0285">Flavoprotein</keyword>
<evidence type="ECO:0000313" key="11">
    <source>
        <dbReference type="EMBL" id="QFG03278.1"/>
    </source>
</evidence>
<dbReference type="InterPro" id="IPR036250">
    <property type="entry name" value="AcylCo_DH-like_C"/>
</dbReference>
<keyword evidence="4 6" id="KW-0274">FAD</keyword>
<dbReference type="SUPFAM" id="SSF56645">
    <property type="entry name" value="Acyl-CoA dehydrogenase NM domain-like"/>
    <property type="match status" value="1"/>
</dbReference>
<keyword evidence="5 6" id="KW-0560">Oxidoreductase</keyword>
<proteinExistence type="inferred from homology"/>
<dbReference type="Proteomes" id="UP000326331">
    <property type="component" value="Chromosome"/>
</dbReference>
<dbReference type="Gene3D" id="1.20.140.10">
    <property type="entry name" value="Butyryl-CoA Dehydrogenase, subunit A, domain 3"/>
    <property type="match status" value="1"/>
</dbReference>
<keyword evidence="12" id="KW-1185">Reference proteome</keyword>
<dbReference type="Pfam" id="PF02770">
    <property type="entry name" value="Acyl-CoA_dh_M"/>
    <property type="match status" value="1"/>
</dbReference>
<protein>
    <submittedName>
        <fullName evidence="11">Acyl-CoA dehydrogenase</fullName>
    </submittedName>
</protein>
<dbReference type="EMBL" id="CP042829">
    <property type="protein sequence ID" value="QFG03278.1"/>
    <property type="molecule type" value="Genomic_DNA"/>
</dbReference>
<evidence type="ECO:0000256" key="3">
    <source>
        <dbReference type="ARBA" id="ARBA00022630"/>
    </source>
</evidence>
<reference evidence="11 12" key="1">
    <citation type="submission" date="2019-08" db="EMBL/GenBank/DDBJ databases">
        <authorList>
            <person name="Toschakov S.V."/>
        </authorList>
    </citation>
    <scope>NUCLEOTIDE SEQUENCE [LARGE SCALE GENOMIC DNA]</scope>
    <source>
        <strain evidence="11 12">3753O</strain>
    </source>
</reference>
<sequence length="457" mass="50340">MRRSLLVSNFDPLRPRQRGSRVAAGGNRGRKGNGGRGAGNAGAARPGVGYTAGLQERAAHAQEETMEFRLPPETEAWRQELRAFLKAELPPEFEGDDDFFDNEEQIAFAREFTKKLGARRWFAPAWPEKYGGMGKTAIEQFILNEELAYHRAPSGGRLFTIGITGPTMLVHGTEEQKARYLPKMASGEEWYCQGFSEPGSGSDLASMQTRAVRDGDEYVINGQKIWTSNGHVADRMLLLARTDPDQPKHKGISAFIVDMKSPGITVQGIDNIAYRHDFNQVFFEDVRVPARDLLGGENNGWYVATTTLDFERSNIAAISGARRTVHDLIRWAKERHPGGRPWDKPEVRLKLADLAIKAEVGRLVAFRTAWLQAKGEVPNYEASIGKVWMAMLGIEVANAGVNLLGPYGALQPGSKWAQLRGRVLTSYLLSVSGPIGGGTSEIQKNIIAQRGLGLPRG</sequence>
<feature type="domain" description="Acyl-CoA dehydrogenase/oxidase C-terminal" evidence="8">
    <location>
        <begin position="298"/>
        <end position="451"/>
    </location>
</feature>
<dbReference type="Pfam" id="PF00441">
    <property type="entry name" value="Acyl-CoA_dh_1"/>
    <property type="match status" value="1"/>
</dbReference>
<evidence type="ECO:0000256" key="4">
    <source>
        <dbReference type="ARBA" id="ARBA00022827"/>
    </source>
</evidence>
<reference evidence="11 12" key="2">
    <citation type="submission" date="2019-10" db="EMBL/GenBank/DDBJ databases">
        <title>Thermopilla bonchosmolovskayae gen. nov., sp. nov., a moderately thermophilic Chloroflexi bacterium from a Chukotka hot spring (Arctic, Russia), representing a novel classis Thermopillaia, which include previously uncultivated lineage OLB14.</title>
        <authorList>
            <person name="Kochetkova T.V."/>
            <person name="Zayulina K.S."/>
            <person name="Zhigarkov V.S."/>
            <person name="Minaev N.V."/>
            <person name="Novikov A."/>
            <person name="Toshchakov S.V."/>
            <person name="Elcheninov A.G."/>
            <person name="Kublanov I.V."/>
        </authorList>
    </citation>
    <scope>NUCLEOTIDE SEQUENCE [LARGE SCALE GENOMIC DNA]</scope>
    <source>
        <strain evidence="11 12">3753O</strain>
    </source>
</reference>
<feature type="domain" description="Acyl-CoA dehydrogenase/oxidase N-terminal" evidence="10">
    <location>
        <begin position="72"/>
        <end position="188"/>
    </location>
</feature>
<dbReference type="InterPro" id="IPR037069">
    <property type="entry name" value="AcylCoA_DH/ox_N_sf"/>
</dbReference>
<dbReference type="InterPro" id="IPR013786">
    <property type="entry name" value="AcylCoA_DH/ox_N"/>
</dbReference>
<dbReference type="InterPro" id="IPR052161">
    <property type="entry name" value="Mycobact_Acyl-CoA_DH"/>
</dbReference>
<comment type="cofactor">
    <cofactor evidence="1 6">
        <name>FAD</name>
        <dbReference type="ChEBI" id="CHEBI:57692"/>
    </cofactor>
</comment>
<evidence type="ECO:0000256" key="2">
    <source>
        <dbReference type="ARBA" id="ARBA00009347"/>
    </source>
</evidence>
<dbReference type="InterPro" id="IPR006091">
    <property type="entry name" value="Acyl-CoA_Oxase/DH_mid-dom"/>
</dbReference>
<accession>A0ABX6C2I8</accession>
<evidence type="ECO:0000259" key="10">
    <source>
        <dbReference type="Pfam" id="PF02771"/>
    </source>
</evidence>
<evidence type="ECO:0000313" key="12">
    <source>
        <dbReference type="Proteomes" id="UP000326331"/>
    </source>
</evidence>
<name>A0ABX6C2I8_9CHLR</name>
<evidence type="ECO:0000256" key="5">
    <source>
        <dbReference type="ARBA" id="ARBA00023002"/>
    </source>
</evidence>
<dbReference type="InterPro" id="IPR009075">
    <property type="entry name" value="AcylCo_DH/oxidase_C"/>
</dbReference>
<evidence type="ECO:0000259" key="8">
    <source>
        <dbReference type="Pfam" id="PF00441"/>
    </source>
</evidence>
<gene>
    <name evidence="11" type="ORF">Tbon_08210</name>
</gene>
<evidence type="ECO:0000256" key="6">
    <source>
        <dbReference type="RuleBase" id="RU362125"/>
    </source>
</evidence>
<feature type="region of interest" description="Disordered" evidence="7">
    <location>
        <begin position="1"/>
        <end position="46"/>
    </location>
</feature>
<comment type="similarity">
    <text evidence="2 6">Belongs to the acyl-CoA dehydrogenase family.</text>
</comment>
<dbReference type="PANTHER" id="PTHR43292:SF3">
    <property type="entry name" value="ACYL-COA DEHYDROGENASE FADE29"/>
    <property type="match status" value="1"/>
</dbReference>
<evidence type="ECO:0000256" key="1">
    <source>
        <dbReference type="ARBA" id="ARBA00001974"/>
    </source>
</evidence>
<evidence type="ECO:0000259" key="9">
    <source>
        <dbReference type="Pfam" id="PF02770"/>
    </source>
</evidence>
<dbReference type="InterPro" id="IPR009100">
    <property type="entry name" value="AcylCoA_DH/oxidase_NM_dom_sf"/>
</dbReference>
<feature type="domain" description="Acyl-CoA oxidase/dehydrogenase middle" evidence="9">
    <location>
        <begin position="192"/>
        <end position="286"/>
    </location>
</feature>
<dbReference type="SUPFAM" id="SSF47203">
    <property type="entry name" value="Acyl-CoA dehydrogenase C-terminal domain-like"/>
    <property type="match status" value="1"/>
</dbReference>